<dbReference type="AlphaFoldDB" id="A0AAW2GD94"/>
<keyword evidence="2" id="KW-1185">Reference proteome</keyword>
<name>A0AAW2GD94_9HYME</name>
<organism evidence="1 2">
    <name type="scientific">Cardiocondyla obscurior</name>
    <dbReference type="NCBI Taxonomy" id="286306"/>
    <lineage>
        <taxon>Eukaryota</taxon>
        <taxon>Metazoa</taxon>
        <taxon>Ecdysozoa</taxon>
        <taxon>Arthropoda</taxon>
        <taxon>Hexapoda</taxon>
        <taxon>Insecta</taxon>
        <taxon>Pterygota</taxon>
        <taxon>Neoptera</taxon>
        <taxon>Endopterygota</taxon>
        <taxon>Hymenoptera</taxon>
        <taxon>Apocrita</taxon>
        <taxon>Aculeata</taxon>
        <taxon>Formicoidea</taxon>
        <taxon>Formicidae</taxon>
        <taxon>Myrmicinae</taxon>
        <taxon>Cardiocondyla</taxon>
    </lineage>
</organism>
<accession>A0AAW2GD94</accession>
<dbReference type="EMBL" id="JADYXP020000004">
    <property type="protein sequence ID" value="KAL0125523.1"/>
    <property type="molecule type" value="Genomic_DNA"/>
</dbReference>
<protein>
    <submittedName>
        <fullName evidence="1">Uncharacterized protein</fullName>
    </submittedName>
</protein>
<sequence>MQNKNISKIIKRYSLTFHLNVSCPDVSPICGTRVAGNRGTHVRHLLLRAHSLVCSLRWTHTRRARVCSTHMSCASPA</sequence>
<gene>
    <name evidence="1" type="ORF">PUN28_004559</name>
</gene>
<evidence type="ECO:0000313" key="2">
    <source>
        <dbReference type="Proteomes" id="UP001430953"/>
    </source>
</evidence>
<proteinExistence type="predicted"/>
<dbReference type="Proteomes" id="UP001430953">
    <property type="component" value="Unassembled WGS sequence"/>
</dbReference>
<comment type="caution">
    <text evidence="1">The sequence shown here is derived from an EMBL/GenBank/DDBJ whole genome shotgun (WGS) entry which is preliminary data.</text>
</comment>
<evidence type="ECO:0000313" key="1">
    <source>
        <dbReference type="EMBL" id="KAL0125523.1"/>
    </source>
</evidence>
<reference evidence="1 2" key="1">
    <citation type="submission" date="2023-03" db="EMBL/GenBank/DDBJ databases">
        <title>High recombination rates correlate with genetic variation in Cardiocondyla obscurior ants.</title>
        <authorList>
            <person name="Errbii M."/>
        </authorList>
    </citation>
    <scope>NUCLEOTIDE SEQUENCE [LARGE SCALE GENOMIC DNA]</scope>
    <source>
        <strain evidence="1">Alpha-2009</strain>
        <tissue evidence="1">Whole body</tissue>
    </source>
</reference>